<reference evidence="1" key="1">
    <citation type="journal article" date="2020" name="Stud. Mycol.">
        <title>101 Dothideomycetes genomes: a test case for predicting lifestyles and emergence of pathogens.</title>
        <authorList>
            <person name="Haridas S."/>
            <person name="Albert R."/>
            <person name="Binder M."/>
            <person name="Bloem J."/>
            <person name="Labutti K."/>
            <person name="Salamov A."/>
            <person name="Andreopoulos B."/>
            <person name="Baker S."/>
            <person name="Barry K."/>
            <person name="Bills G."/>
            <person name="Bluhm B."/>
            <person name="Cannon C."/>
            <person name="Castanera R."/>
            <person name="Culley D."/>
            <person name="Daum C."/>
            <person name="Ezra D."/>
            <person name="Gonzalez J."/>
            <person name="Henrissat B."/>
            <person name="Kuo A."/>
            <person name="Liang C."/>
            <person name="Lipzen A."/>
            <person name="Lutzoni F."/>
            <person name="Magnuson J."/>
            <person name="Mondo S."/>
            <person name="Nolan M."/>
            <person name="Ohm R."/>
            <person name="Pangilinan J."/>
            <person name="Park H.-J."/>
            <person name="Ramirez L."/>
            <person name="Alfaro M."/>
            <person name="Sun H."/>
            <person name="Tritt A."/>
            <person name="Yoshinaga Y."/>
            <person name="Zwiers L.-H."/>
            <person name="Turgeon B."/>
            <person name="Goodwin S."/>
            <person name="Spatafora J."/>
            <person name="Crous P."/>
            <person name="Grigoriev I."/>
        </authorList>
    </citation>
    <scope>NUCLEOTIDE SEQUENCE</scope>
    <source>
        <strain evidence="1">CBS 279.74</strain>
    </source>
</reference>
<evidence type="ECO:0000313" key="2">
    <source>
        <dbReference type="Proteomes" id="UP000799428"/>
    </source>
</evidence>
<name>A0A6G1JPM6_9PLEO</name>
<proteinExistence type="predicted"/>
<dbReference type="AlphaFoldDB" id="A0A6G1JPM6"/>
<protein>
    <submittedName>
        <fullName evidence="1">Uncharacterized protein</fullName>
    </submittedName>
</protein>
<organism evidence="1 2">
    <name type="scientific">Pleomassaria siparia CBS 279.74</name>
    <dbReference type="NCBI Taxonomy" id="1314801"/>
    <lineage>
        <taxon>Eukaryota</taxon>
        <taxon>Fungi</taxon>
        <taxon>Dikarya</taxon>
        <taxon>Ascomycota</taxon>
        <taxon>Pezizomycotina</taxon>
        <taxon>Dothideomycetes</taxon>
        <taxon>Pleosporomycetidae</taxon>
        <taxon>Pleosporales</taxon>
        <taxon>Pleomassariaceae</taxon>
        <taxon>Pleomassaria</taxon>
    </lineage>
</organism>
<dbReference type="EMBL" id="MU005812">
    <property type="protein sequence ID" value="KAF2702556.1"/>
    <property type="molecule type" value="Genomic_DNA"/>
</dbReference>
<sequence length="89" mass="10159">MAPRLQSATRPQPAVGSRLYQIQVAAVRRISRGWPLAYQKRPSQGLPPTYHSAYSQHALFTLLHLPVFVNWIITHDEPNYDLPMPNNPN</sequence>
<keyword evidence="2" id="KW-1185">Reference proteome</keyword>
<evidence type="ECO:0000313" key="1">
    <source>
        <dbReference type="EMBL" id="KAF2702556.1"/>
    </source>
</evidence>
<accession>A0A6G1JPM6</accession>
<dbReference type="OrthoDB" id="289038at2759"/>
<gene>
    <name evidence="1" type="ORF">K504DRAFT_508923</name>
</gene>
<dbReference type="Proteomes" id="UP000799428">
    <property type="component" value="Unassembled WGS sequence"/>
</dbReference>